<keyword evidence="3" id="KW-1185">Reference proteome</keyword>
<reference evidence="2" key="2">
    <citation type="submission" date="2018-03" db="EMBL/GenBank/DDBJ databases">
        <title>The Triticum urartu genome reveals the dynamic nature of wheat genome evolution.</title>
        <authorList>
            <person name="Ling H."/>
            <person name="Ma B."/>
            <person name="Shi X."/>
            <person name="Liu H."/>
            <person name="Dong L."/>
            <person name="Sun H."/>
            <person name="Cao Y."/>
            <person name="Gao Q."/>
            <person name="Zheng S."/>
            <person name="Li Y."/>
            <person name="Yu Y."/>
            <person name="Du H."/>
            <person name="Qi M."/>
            <person name="Li Y."/>
            <person name="Yu H."/>
            <person name="Cui Y."/>
            <person name="Wang N."/>
            <person name="Chen C."/>
            <person name="Wu H."/>
            <person name="Zhao Y."/>
            <person name="Zhang J."/>
            <person name="Li Y."/>
            <person name="Zhou W."/>
            <person name="Zhang B."/>
            <person name="Hu W."/>
            <person name="Eijk M."/>
            <person name="Tang J."/>
            <person name="Witsenboer H."/>
            <person name="Zhao S."/>
            <person name="Li Z."/>
            <person name="Zhang A."/>
            <person name="Wang D."/>
            <person name="Liang C."/>
        </authorList>
    </citation>
    <scope>NUCLEOTIDE SEQUENCE [LARGE SCALE GENOMIC DNA]</scope>
    <source>
        <strain evidence="2">cv. G1812</strain>
    </source>
</reference>
<dbReference type="PROSITE" id="PS50181">
    <property type="entry name" value="FBOX"/>
    <property type="match status" value="1"/>
</dbReference>
<dbReference type="EnsemblPlants" id="TuG1812G0600001523.01.T01">
    <property type="protein sequence ID" value="TuG1812G0600001523.01.T01"/>
    <property type="gene ID" value="TuG1812G0600001523.01"/>
</dbReference>
<evidence type="ECO:0000313" key="2">
    <source>
        <dbReference type="EnsemblPlants" id="TuG1812G0600001523.01.T01"/>
    </source>
</evidence>
<dbReference type="InterPro" id="IPR055302">
    <property type="entry name" value="F-box_dom-containing"/>
</dbReference>
<sequence>MSGPSCPTTVPVGEDTTVPLRMLHGLAPETLNLHTHTMLSFLYSFLPKPPVSTLAPLCCAATAAAAAGSADRLSCLPDDLLRRVLSRLPAKDSARTTVLSSRWRGLWRSVPLVLVDTHLLSRGDAECRPARAGAVSRAVTDAVSAALKAHPGPFPFVSLTCSFMDATDRRVLARWFQILATKGVDELVFVNRPWPLPGLPLPSSLFSCASLSRLCLGAWVFPDTTALPRGAGFPNLRELVLGCVVMKDKDLEFLLAVSPVLEILAFHGSLASLQARIANQSLRCAQFCLSILEEVAVVNAPSLERLFLWRNWSERGRVGAMSTTVKIGHAPKLRVLGYLEPGVHILQIGSTIIKAGTKASARTTVSSLQMLALQVHFGDRSQVKMLPSFLRCFPNLETLIVESFLEENTSNRSLKFWQETSPIECVQSHLKTLSFCELQGNDHEFDFIMFIVENALKLERLIIQIKQDLTYTERQVVVAKLGDLSCANWANTNCKVRFEVSSNPIGSSWSIEAGSDLSSDDPFSCL</sequence>
<reference evidence="2" key="3">
    <citation type="submission" date="2022-06" db="UniProtKB">
        <authorList>
            <consortium name="EnsemblPlants"/>
        </authorList>
    </citation>
    <scope>IDENTIFICATION</scope>
</reference>
<feature type="domain" description="F-box" evidence="1">
    <location>
        <begin position="70"/>
        <end position="117"/>
    </location>
</feature>
<dbReference type="AlphaFoldDB" id="A0A8R7QPW3"/>
<dbReference type="Gene3D" id="3.80.10.10">
    <property type="entry name" value="Ribonuclease Inhibitor"/>
    <property type="match status" value="1"/>
</dbReference>
<gene>
    <name evidence="2" type="primary">LOC125516679</name>
</gene>
<dbReference type="Gene3D" id="1.20.1280.50">
    <property type="match status" value="1"/>
</dbReference>
<dbReference type="OrthoDB" id="670520at2759"/>
<dbReference type="Pfam" id="PF00646">
    <property type="entry name" value="F-box"/>
    <property type="match status" value="1"/>
</dbReference>
<dbReference type="Proteomes" id="UP000015106">
    <property type="component" value="Chromosome 6"/>
</dbReference>
<dbReference type="Gramene" id="TuG1812G0600001523.01.T01">
    <property type="protein sequence ID" value="TuG1812G0600001523.01.T01"/>
    <property type="gene ID" value="TuG1812G0600001523.01"/>
</dbReference>
<dbReference type="PANTHER" id="PTHR32141">
    <property type="match status" value="1"/>
</dbReference>
<dbReference type="PANTHER" id="PTHR32141:SF173">
    <property type="entry name" value="F-BOX DOMAIN-CONTAINING PROTEIN"/>
    <property type="match status" value="1"/>
</dbReference>
<evidence type="ECO:0000313" key="3">
    <source>
        <dbReference type="Proteomes" id="UP000015106"/>
    </source>
</evidence>
<dbReference type="KEGG" id="tua:125516679"/>
<protein>
    <recommendedName>
        <fullName evidence="1">F-box domain-containing protein</fullName>
    </recommendedName>
</protein>
<dbReference type="InterPro" id="IPR036047">
    <property type="entry name" value="F-box-like_dom_sf"/>
</dbReference>
<organism evidence="2 3">
    <name type="scientific">Triticum urartu</name>
    <name type="common">Red wild einkorn</name>
    <name type="synonym">Crithodium urartu</name>
    <dbReference type="NCBI Taxonomy" id="4572"/>
    <lineage>
        <taxon>Eukaryota</taxon>
        <taxon>Viridiplantae</taxon>
        <taxon>Streptophyta</taxon>
        <taxon>Embryophyta</taxon>
        <taxon>Tracheophyta</taxon>
        <taxon>Spermatophyta</taxon>
        <taxon>Magnoliopsida</taxon>
        <taxon>Liliopsida</taxon>
        <taxon>Poales</taxon>
        <taxon>Poaceae</taxon>
        <taxon>BOP clade</taxon>
        <taxon>Pooideae</taxon>
        <taxon>Triticodae</taxon>
        <taxon>Triticeae</taxon>
        <taxon>Triticinae</taxon>
        <taxon>Triticum</taxon>
    </lineage>
</organism>
<dbReference type="SUPFAM" id="SSF81383">
    <property type="entry name" value="F-box domain"/>
    <property type="match status" value="1"/>
</dbReference>
<dbReference type="Pfam" id="PF24758">
    <property type="entry name" value="LRR_At5g56370"/>
    <property type="match status" value="1"/>
</dbReference>
<dbReference type="CDD" id="cd22160">
    <property type="entry name" value="F-box_AtFBL13-like"/>
    <property type="match status" value="1"/>
</dbReference>
<dbReference type="InterPro" id="IPR001810">
    <property type="entry name" value="F-box_dom"/>
</dbReference>
<reference evidence="3" key="1">
    <citation type="journal article" date="2013" name="Nature">
        <title>Draft genome of the wheat A-genome progenitor Triticum urartu.</title>
        <authorList>
            <person name="Ling H.Q."/>
            <person name="Zhao S."/>
            <person name="Liu D."/>
            <person name="Wang J."/>
            <person name="Sun H."/>
            <person name="Zhang C."/>
            <person name="Fan H."/>
            <person name="Li D."/>
            <person name="Dong L."/>
            <person name="Tao Y."/>
            <person name="Gao C."/>
            <person name="Wu H."/>
            <person name="Li Y."/>
            <person name="Cui Y."/>
            <person name="Guo X."/>
            <person name="Zheng S."/>
            <person name="Wang B."/>
            <person name="Yu K."/>
            <person name="Liang Q."/>
            <person name="Yang W."/>
            <person name="Lou X."/>
            <person name="Chen J."/>
            <person name="Feng M."/>
            <person name="Jian J."/>
            <person name="Zhang X."/>
            <person name="Luo G."/>
            <person name="Jiang Y."/>
            <person name="Liu J."/>
            <person name="Wang Z."/>
            <person name="Sha Y."/>
            <person name="Zhang B."/>
            <person name="Wu H."/>
            <person name="Tang D."/>
            <person name="Shen Q."/>
            <person name="Xue P."/>
            <person name="Zou S."/>
            <person name="Wang X."/>
            <person name="Liu X."/>
            <person name="Wang F."/>
            <person name="Yang Y."/>
            <person name="An X."/>
            <person name="Dong Z."/>
            <person name="Zhang K."/>
            <person name="Zhang X."/>
            <person name="Luo M.C."/>
            <person name="Dvorak J."/>
            <person name="Tong Y."/>
            <person name="Wang J."/>
            <person name="Yang H."/>
            <person name="Li Z."/>
            <person name="Wang D."/>
            <person name="Zhang A."/>
            <person name="Wang J."/>
        </authorList>
    </citation>
    <scope>NUCLEOTIDE SEQUENCE</scope>
    <source>
        <strain evidence="3">cv. G1812</strain>
    </source>
</reference>
<dbReference type="InterPro" id="IPR055411">
    <property type="entry name" value="LRR_FXL15/At3g58940/PEG3-like"/>
</dbReference>
<dbReference type="RefSeq" id="XP_048537986.1">
    <property type="nucleotide sequence ID" value="XM_048682029.1"/>
</dbReference>
<name>A0A8R7QPW3_TRIUA</name>
<proteinExistence type="predicted"/>
<dbReference type="SMART" id="SM00256">
    <property type="entry name" value="FBOX"/>
    <property type="match status" value="1"/>
</dbReference>
<accession>A0A8R7QPW3</accession>
<dbReference type="InterPro" id="IPR053781">
    <property type="entry name" value="F-box_AtFBL13-like"/>
</dbReference>
<dbReference type="GeneID" id="125516679"/>
<evidence type="ECO:0000259" key="1">
    <source>
        <dbReference type="PROSITE" id="PS50181"/>
    </source>
</evidence>
<dbReference type="Pfam" id="PF08387">
    <property type="entry name" value="FBD"/>
    <property type="match status" value="1"/>
</dbReference>
<dbReference type="InterPro" id="IPR006566">
    <property type="entry name" value="FBD"/>
</dbReference>
<dbReference type="InterPro" id="IPR032675">
    <property type="entry name" value="LRR_dom_sf"/>
</dbReference>
<dbReference type="SUPFAM" id="SSF52047">
    <property type="entry name" value="RNI-like"/>
    <property type="match status" value="1"/>
</dbReference>